<dbReference type="AlphaFoldDB" id="A0AAX3BAM8"/>
<feature type="repeat" description="TPR" evidence="3">
    <location>
        <begin position="9"/>
        <end position="42"/>
    </location>
</feature>
<sequence>MISPEKMEVLKYYNQGLDLYRRRNFTEAKKYFQKCLEIIPDDGPSQIYIERCDYFIQNPPPPDWDGVFVMTTK</sequence>
<dbReference type="SUPFAM" id="SSF48452">
    <property type="entry name" value="TPR-like"/>
    <property type="match status" value="1"/>
</dbReference>
<keyword evidence="5" id="KW-1185">Reference proteome</keyword>
<name>A0AAX3BAM8_9SPIR</name>
<evidence type="ECO:0000256" key="3">
    <source>
        <dbReference type="PROSITE-ProRule" id="PRU00339"/>
    </source>
</evidence>
<dbReference type="Gene3D" id="1.25.40.10">
    <property type="entry name" value="Tetratricopeptide repeat domain"/>
    <property type="match status" value="1"/>
</dbReference>
<protein>
    <submittedName>
        <fullName evidence="4">Tetratricopeptide repeat protein</fullName>
    </submittedName>
</protein>
<gene>
    <name evidence="4" type="ORF">KDW03_06335</name>
</gene>
<reference evidence="4" key="1">
    <citation type="submission" date="2021-04" db="EMBL/GenBank/DDBJ databases">
        <authorList>
            <person name="Postec A."/>
        </authorList>
    </citation>
    <scope>NUCLEOTIDE SEQUENCE</scope>
    <source>
        <strain evidence="4">F1F22</strain>
    </source>
</reference>
<dbReference type="Proteomes" id="UP001056539">
    <property type="component" value="Chromosome"/>
</dbReference>
<dbReference type="Pfam" id="PF07719">
    <property type="entry name" value="TPR_2"/>
    <property type="match status" value="1"/>
</dbReference>
<evidence type="ECO:0000256" key="1">
    <source>
        <dbReference type="ARBA" id="ARBA00022737"/>
    </source>
</evidence>
<keyword evidence="1" id="KW-0677">Repeat</keyword>
<dbReference type="InterPro" id="IPR019734">
    <property type="entry name" value="TPR_rpt"/>
</dbReference>
<accession>A0AAX3BAM8</accession>
<proteinExistence type="predicted"/>
<dbReference type="PROSITE" id="PS50005">
    <property type="entry name" value="TPR"/>
    <property type="match status" value="1"/>
</dbReference>
<dbReference type="EMBL" id="CP073355">
    <property type="protein sequence ID" value="URA09123.1"/>
    <property type="molecule type" value="Genomic_DNA"/>
</dbReference>
<evidence type="ECO:0000256" key="2">
    <source>
        <dbReference type="ARBA" id="ARBA00022803"/>
    </source>
</evidence>
<evidence type="ECO:0000313" key="5">
    <source>
        <dbReference type="Proteomes" id="UP001056539"/>
    </source>
</evidence>
<dbReference type="SMART" id="SM00028">
    <property type="entry name" value="TPR"/>
    <property type="match status" value="1"/>
</dbReference>
<dbReference type="RefSeq" id="WP_271434250.1">
    <property type="nucleotide sequence ID" value="NZ_CP073355.1"/>
</dbReference>
<dbReference type="KEGG" id="taqu:KDW03_06335"/>
<reference evidence="4" key="2">
    <citation type="submission" date="2022-06" db="EMBL/GenBank/DDBJ databases">
        <title>Thermospira aquatica gen. nov., sp. nov.</title>
        <authorList>
            <person name="Ben Ali Gam Z."/>
            <person name="Labat M."/>
        </authorList>
    </citation>
    <scope>NUCLEOTIDE SEQUENCE</scope>
    <source>
        <strain evidence="4">F1F22</strain>
    </source>
</reference>
<dbReference type="InterPro" id="IPR013105">
    <property type="entry name" value="TPR_2"/>
</dbReference>
<organism evidence="4 5">
    <name type="scientific">Thermospira aquatica</name>
    <dbReference type="NCBI Taxonomy" id="2828656"/>
    <lineage>
        <taxon>Bacteria</taxon>
        <taxon>Pseudomonadati</taxon>
        <taxon>Spirochaetota</taxon>
        <taxon>Spirochaetia</taxon>
        <taxon>Brevinematales</taxon>
        <taxon>Thermospiraceae</taxon>
        <taxon>Thermospira</taxon>
    </lineage>
</organism>
<keyword evidence="2 3" id="KW-0802">TPR repeat</keyword>
<dbReference type="InterPro" id="IPR011990">
    <property type="entry name" value="TPR-like_helical_dom_sf"/>
</dbReference>
<evidence type="ECO:0000313" key="4">
    <source>
        <dbReference type="EMBL" id="URA09123.1"/>
    </source>
</evidence>